<proteinExistence type="predicted"/>
<dbReference type="SUPFAM" id="SSF52490">
    <property type="entry name" value="Tubulin nucleotide-binding domain-like"/>
    <property type="match status" value="1"/>
</dbReference>
<dbReference type="PROSITE" id="PS00227">
    <property type="entry name" value="TUBULIN"/>
    <property type="match status" value="1"/>
</dbReference>
<gene>
    <name evidence="1" type="ORF">ACFSUS_05950</name>
</gene>
<dbReference type="EMBL" id="JBHULN010000002">
    <property type="protein sequence ID" value="MFD2570168.1"/>
    <property type="molecule type" value="Genomic_DNA"/>
</dbReference>
<dbReference type="Gene3D" id="3.40.50.1440">
    <property type="entry name" value="Tubulin/FtsZ, GTPase domain"/>
    <property type="match status" value="1"/>
</dbReference>
<dbReference type="Proteomes" id="UP001597469">
    <property type="component" value="Unassembled WGS sequence"/>
</dbReference>
<dbReference type="InterPro" id="IPR017975">
    <property type="entry name" value="Tubulin_CS"/>
</dbReference>
<protein>
    <submittedName>
        <fullName evidence="1">Tubulin-like doman-containing protein</fullName>
    </submittedName>
</protein>
<organism evidence="1 2">
    <name type="scientific">Spirosoma soli</name>
    <dbReference type="NCBI Taxonomy" id="1770529"/>
    <lineage>
        <taxon>Bacteria</taxon>
        <taxon>Pseudomonadati</taxon>
        <taxon>Bacteroidota</taxon>
        <taxon>Cytophagia</taxon>
        <taxon>Cytophagales</taxon>
        <taxon>Cytophagaceae</taxon>
        <taxon>Spirosoma</taxon>
    </lineage>
</organism>
<dbReference type="InterPro" id="IPR025904">
    <property type="entry name" value="Tubulin-like"/>
</dbReference>
<dbReference type="InterPro" id="IPR036525">
    <property type="entry name" value="Tubulin/FtsZ_GTPase_sf"/>
</dbReference>
<evidence type="ECO:0000313" key="1">
    <source>
        <dbReference type="EMBL" id="MFD2570168.1"/>
    </source>
</evidence>
<evidence type="ECO:0000313" key="2">
    <source>
        <dbReference type="Proteomes" id="UP001597469"/>
    </source>
</evidence>
<keyword evidence="2" id="KW-1185">Reference proteome</keyword>
<reference evidence="2" key="1">
    <citation type="journal article" date="2019" name="Int. J. Syst. Evol. Microbiol.">
        <title>The Global Catalogue of Microorganisms (GCM) 10K type strain sequencing project: providing services to taxonomists for standard genome sequencing and annotation.</title>
        <authorList>
            <consortium name="The Broad Institute Genomics Platform"/>
            <consortium name="The Broad Institute Genome Sequencing Center for Infectious Disease"/>
            <person name="Wu L."/>
            <person name="Ma J."/>
        </authorList>
    </citation>
    <scope>NUCLEOTIDE SEQUENCE [LARGE SCALE GENOMIC DNA]</scope>
    <source>
        <strain evidence="2">KCTC 42805</strain>
    </source>
</reference>
<sequence>MANHLLIVSGGTGGKVVRAFKKNVYQQFRNQPPSNIEYLYVDSSRDEVAKIAEWEVLGESIALGTSNFLELKSDNLASKFAEIERYPGVKEFIGDRNEWIGLINDSKGQKTAGMQRRRMGRILFAGNANDFNSALTDRVTKLRNNTKESDITFHVCAGLAGGTGSGSIVDIITQIRNLFPANNADYTILLYVYLPEDTTNWNTVLDFYHANGYAALLELNALSTGALRPYDVTGQKGQLNVDTPFTGCYVFSNQNENGITVDKETELPNIVADFLYQKTIGLTQISSELHRIESGENGDPTPEMAVGSKTAERSKRFLSFGIKRIAIPEQEIKEYLTFNLAKQAALQLRFNNWVDVSGFANSPKNNSFNEYVRRDDKLQGWYLTLKHITLSEPVLIDESSRKWKAFETHWRDKLNFFKPLAKQSDKKFWIDSLKSLALKEFEEDFRRSGGVVKFFEAKRKDKRDMAREIRGRIEAEFFGEWRSGDLSIYDLGRKIDALVDYLRSDIAKGLDDKIESLKKLEEKAKELILQNDINWAKIGIISDWLNKRDEIFEAQVITIQDEYRVRTEIEGVKFAREFVPEILEQLELLKHEITVAGGTVNDGIAIFEQNIQSRCNDREWTSETAADSVEVFKQQLVPFYEPSRVKDVVRRFSRDVKIQGPQTAKVRDAITKLLGEDRLTFVDFNNRLQKNAFSTELEKVCQENALAIEKDLAKQERLLGMNVIEKLQRRYEGNKSALRDLTGQLMKYAGCYILFNQNEVGKSGDGLSSGPAKRTLFVILPKNSTTNYATFIDDLKDAFEFNRNSQTELKFLEADSSEYRITLMAVTSLFPLRYLTQTERLREKYSLRLQKPDTIRAKMLLHLQDDGAGLPSLFAPTQQELVDLLYKKRVDSVPILLLAYAMKIVKERKNEEGYSKLALVKVDMFGDEESVFFMEKSLSSSWKSLAEDHISQLSSIVEQESQTKYRHKSRKDELVEEIKNTVIQLKQDGSDADYKLFKDAAVKLITELQKDQ</sequence>
<comment type="caution">
    <text evidence="1">The sequence shown here is derived from an EMBL/GenBank/DDBJ whole genome shotgun (WGS) entry which is preliminary data.</text>
</comment>
<dbReference type="RefSeq" id="WP_381520437.1">
    <property type="nucleotide sequence ID" value="NZ_JBHULN010000002.1"/>
</dbReference>
<accession>A0ABW5LZF6</accession>
<name>A0ABW5LZF6_9BACT</name>
<dbReference type="Pfam" id="PF13809">
    <property type="entry name" value="Tubulin_2"/>
    <property type="match status" value="1"/>
</dbReference>